<reference evidence="1" key="1">
    <citation type="journal article" date="2021" name="Open Biol.">
        <title>Shared evolutionary footprints suggest mitochondrial oxidative damage underlies multiple complex I losses in fungi.</title>
        <authorList>
            <person name="Schikora-Tamarit M.A."/>
            <person name="Marcet-Houben M."/>
            <person name="Nosek J."/>
            <person name="Gabaldon T."/>
        </authorList>
    </citation>
    <scope>NUCLEOTIDE SEQUENCE</scope>
    <source>
        <strain evidence="1">CBS2887</strain>
    </source>
</reference>
<comment type="caution">
    <text evidence="1">The sequence shown here is derived from an EMBL/GenBank/DDBJ whole genome shotgun (WGS) entry which is preliminary data.</text>
</comment>
<dbReference type="EMBL" id="JAEUBG010004464">
    <property type="protein sequence ID" value="KAH3681357.1"/>
    <property type="molecule type" value="Genomic_DNA"/>
</dbReference>
<dbReference type="AlphaFoldDB" id="A0A9P8Q1A1"/>
<evidence type="ECO:0000313" key="2">
    <source>
        <dbReference type="Proteomes" id="UP000774326"/>
    </source>
</evidence>
<accession>A0A9P8Q1A1</accession>
<dbReference type="Proteomes" id="UP000774326">
    <property type="component" value="Unassembled WGS sequence"/>
</dbReference>
<gene>
    <name evidence="1" type="ORF">WICPIJ_007710</name>
</gene>
<keyword evidence="2" id="KW-1185">Reference proteome</keyword>
<reference evidence="1" key="2">
    <citation type="submission" date="2021-01" db="EMBL/GenBank/DDBJ databases">
        <authorList>
            <person name="Schikora-Tamarit M.A."/>
        </authorList>
    </citation>
    <scope>NUCLEOTIDE SEQUENCE</scope>
    <source>
        <strain evidence="1">CBS2887</strain>
    </source>
</reference>
<sequence length="91" mass="9679">MYKTLTELLAFSKSKALKATSGKLTAPTEAPSLMYLLKAVPTSTPIADWASSVEPPMCGVKMTFLKETNSEIHGFNSLLNKPAPFLAGSCG</sequence>
<name>A0A9P8Q1A1_WICPI</name>
<evidence type="ECO:0000313" key="1">
    <source>
        <dbReference type="EMBL" id="KAH3681357.1"/>
    </source>
</evidence>
<protein>
    <submittedName>
        <fullName evidence="1">Uncharacterized protein</fullName>
    </submittedName>
</protein>
<organism evidence="1 2">
    <name type="scientific">Wickerhamomyces pijperi</name>
    <name type="common">Yeast</name>
    <name type="synonym">Pichia pijperi</name>
    <dbReference type="NCBI Taxonomy" id="599730"/>
    <lineage>
        <taxon>Eukaryota</taxon>
        <taxon>Fungi</taxon>
        <taxon>Dikarya</taxon>
        <taxon>Ascomycota</taxon>
        <taxon>Saccharomycotina</taxon>
        <taxon>Saccharomycetes</taxon>
        <taxon>Phaffomycetales</taxon>
        <taxon>Wickerhamomycetaceae</taxon>
        <taxon>Wickerhamomyces</taxon>
    </lineage>
</organism>
<proteinExistence type="predicted"/>